<dbReference type="AlphaFoldDB" id="A0AAW1JIP0"/>
<comment type="caution">
    <text evidence="2">The sequence shown here is derived from an EMBL/GenBank/DDBJ whole genome shotgun (WGS) entry which is preliminary data.</text>
</comment>
<evidence type="ECO:0000313" key="2">
    <source>
        <dbReference type="EMBL" id="KAK9703817.1"/>
    </source>
</evidence>
<reference evidence="2 3" key="1">
    <citation type="journal article" date="2024" name="BMC Genomics">
        <title>De novo assembly and annotation of Popillia japonica's genome with initial clues to its potential as an invasive pest.</title>
        <authorList>
            <person name="Cucini C."/>
            <person name="Boschi S."/>
            <person name="Funari R."/>
            <person name="Cardaioli E."/>
            <person name="Iannotti N."/>
            <person name="Marturano G."/>
            <person name="Paoli F."/>
            <person name="Bruttini M."/>
            <person name="Carapelli A."/>
            <person name="Frati F."/>
            <person name="Nardi F."/>
        </authorList>
    </citation>
    <scope>NUCLEOTIDE SEQUENCE [LARGE SCALE GENOMIC DNA]</scope>
    <source>
        <strain evidence="2">DMR45628</strain>
    </source>
</reference>
<protein>
    <recommendedName>
        <fullName evidence="4">WH2 domain-containing protein</fullName>
    </recommendedName>
</protein>
<evidence type="ECO:0000256" key="1">
    <source>
        <dbReference type="SAM" id="MobiDB-lite"/>
    </source>
</evidence>
<keyword evidence="3" id="KW-1185">Reference proteome</keyword>
<organism evidence="2 3">
    <name type="scientific">Popillia japonica</name>
    <name type="common">Japanese beetle</name>
    <dbReference type="NCBI Taxonomy" id="7064"/>
    <lineage>
        <taxon>Eukaryota</taxon>
        <taxon>Metazoa</taxon>
        <taxon>Ecdysozoa</taxon>
        <taxon>Arthropoda</taxon>
        <taxon>Hexapoda</taxon>
        <taxon>Insecta</taxon>
        <taxon>Pterygota</taxon>
        <taxon>Neoptera</taxon>
        <taxon>Endopterygota</taxon>
        <taxon>Coleoptera</taxon>
        <taxon>Polyphaga</taxon>
        <taxon>Scarabaeiformia</taxon>
        <taxon>Scarabaeidae</taxon>
        <taxon>Rutelinae</taxon>
        <taxon>Popillia</taxon>
    </lineage>
</organism>
<name>A0AAW1JIP0_POPJA</name>
<sequence length="182" mass="19545">MPLILVKISKDQKSIYNIKEPVSLDVSVETLRANPQVRIREKTKRNASGYSSGSDISDLDLSSPASINSIVSSFNRLQKGSKVSEKRPKVSEVSTSASSEKLSEANASGSSETIIETQVSEMARITAKNGSAAAETGSSALITYFKCAATNKFVQWQGQHNNEPIMDVEMQSAEADKTDPGA</sequence>
<dbReference type="Proteomes" id="UP001458880">
    <property type="component" value="Unassembled WGS sequence"/>
</dbReference>
<proteinExistence type="predicted"/>
<feature type="compositionally biased region" description="Polar residues" evidence="1">
    <location>
        <begin position="92"/>
        <end position="112"/>
    </location>
</feature>
<dbReference type="EMBL" id="JASPKY010000363">
    <property type="protein sequence ID" value="KAK9703817.1"/>
    <property type="molecule type" value="Genomic_DNA"/>
</dbReference>
<evidence type="ECO:0008006" key="4">
    <source>
        <dbReference type="Google" id="ProtNLM"/>
    </source>
</evidence>
<evidence type="ECO:0000313" key="3">
    <source>
        <dbReference type="Proteomes" id="UP001458880"/>
    </source>
</evidence>
<accession>A0AAW1JIP0</accession>
<gene>
    <name evidence="2" type="ORF">QE152_g29113</name>
</gene>
<feature type="region of interest" description="Disordered" evidence="1">
    <location>
        <begin position="81"/>
        <end position="112"/>
    </location>
</feature>